<dbReference type="RefSeq" id="WP_090042972.1">
    <property type="nucleotide sequence ID" value="NZ_FOKI01000048.1"/>
</dbReference>
<keyword evidence="2 4" id="KW-0442">Lipid degradation</keyword>
<keyword evidence="3 4" id="KW-0443">Lipid metabolism</keyword>
<dbReference type="STRING" id="84698.SAMN04488528_10485"/>
<evidence type="ECO:0000313" key="6">
    <source>
        <dbReference type="EMBL" id="SFB41808.1"/>
    </source>
</evidence>
<dbReference type="PANTHER" id="PTHR14226:SF29">
    <property type="entry name" value="NEUROPATHY TARGET ESTERASE SWS"/>
    <property type="match status" value="1"/>
</dbReference>
<feature type="domain" description="PNPLA" evidence="5">
    <location>
        <begin position="6"/>
        <end position="197"/>
    </location>
</feature>
<dbReference type="InterPro" id="IPR002641">
    <property type="entry name" value="PNPLA_dom"/>
</dbReference>
<dbReference type="PANTHER" id="PTHR14226">
    <property type="entry name" value="NEUROPATHY TARGET ESTERASE/SWISS CHEESE D.MELANOGASTER"/>
    <property type="match status" value="1"/>
</dbReference>
<dbReference type="InterPro" id="IPR016035">
    <property type="entry name" value="Acyl_Trfase/lysoPLipase"/>
</dbReference>
<dbReference type="GO" id="GO:0016787">
    <property type="term" value="F:hydrolase activity"/>
    <property type="evidence" value="ECO:0007669"/>
    <property type="project" value="UniProtKB-UniRule"/>
</dbReference>
<evidence type="ECO:0000256" key="2">
    <source>
        <dbReference type="ARBA" id="ARBA00022963"/>
    </source>
</evidence>
<dbReference type="EMBL" id="FOKI01000048">
    <property type="protein sequence ID" value="SFB41808.1"/>
    <property type="molecule type" value="Genomic_DNA"/>
</dbReference>
<feature type="short sequence motif" description="GXGXXG" evidence="4">
    <location>
        <begin position="10"/>
        <end position="15"/>
    </location>
</feature>
<evidence type="ECO:0000256" key="1">
    <source>
        <dbReference type="ARBA" id="ARBA00022801"/>
    </source>
</evidence>
<sequence>MSKLGVVFAGGGGRGSYQVGVWKALKLFGIDKYVEVVSGASIGALNAMMFIQDDFQGAEDTWLSSSQESMFPVDEKIIIRNLFLLEKARYEMDKIVQWANNLSKDGTITRDGLIDTMENHLDYEGLKDAKMNCYISCCRVPDMEAEYLTINNKGKEDIQKILFATSAVPLVFEGVFINGKQYMDGGLKDNIPIKPLYDEGCDVIIAIYFNKEDRIDKSLYKNCKIIEIFQRESSGWITGALDFSREASLNRIIEGYRDGLKIFDGILQRNYDNADIVEILKDKYEEIIARVDERLSEEVSLEAGFENGIRKIKQMQIIKHNLKQVRKNNINEFKRSGYYKEKSVWKKMRRNFIKKK</sequence>
<evidence type="ECO:0000259" key="5">
    <source>
        <dbReference type="PROSITE" id="PS51635"/>
    </source>
</evidence>
<dbReference type="InterPro" id="IPR050301">
    <property type="entry name" value="NTE"/>
</dbReference>
<keyword evidence="1 4" id="KW-0378">Hydrolase</keyword>
<dbReference type="Proteomes" id="UP000198619">
    <property type="component" value="Unassembled WGS sequence"/>
</dbReference>
<dbReference type="PROSITE" id="PS51635">
    <property type="entry name" value="PNPLA"/>
    <property type="match status" value="1"/>
</dbReference>
<dbReference type="AlphaFoldDB" id="A0A1I1AZF1"/>
<feature type="active site" description="Proton acceptor" evidence="4">
    <location>
        <position position="184"/>
    </location>
</feature>
<dbReference type="GO" id="GO:0016042">
    <property type="term" value="P:lipid catabolic process"/>
    <property type="evidence" value="ECO:0007669"/>
    <property type="project" value="UniProtKB-UniRule"/>
</dbReference>
<dbReference type="OrthoDB" id="9770965at2"/>
<evidence type="ECO:0000313" key="7">
    <source>
        <dbReference type="Proteomes" id="UP000198619"/>
    </source>
</evidence>
<gene>
    <name evidence="6" type="ORF">SAMN04488528_10485</name>
</gene>
<accession>A0A1I1AZF1</accession>
<keyword evidence="7" id="KW-1185">Reference proteome</keyword>
<organism evidence="6 7">
    <name type="scientific">Clostridium frigidicarnis</name>
    <dbReference type="NCBI Taxonomy" id="84698"/>
    <lineage>
        <taxon>Bacteria</taxon>
        <taxon>Bacillati</taxon>
        <taxon>Bacillota</taxon>
        <taxon>Clostridia</taxon>
        <taxon>Eubacteriales</taxon>
        <taxon>Clostridiaceae</taxon>
        <taxon>Clostridium</taxon>
    </lineage>
</organism>
<name>A0A1I1AZF1_9CLOT</name>
<dbReference type="Gene3D" id="3.40.1090.10">
    <property type="entry name" value="Cytosolic phospholipase A2 catalytic domain"/>
    <property type="match status" value="1"/>
</dbReference>
<evidence type="ECO:0000256" key="4">
    <source>
        <dbReference type="PROSITE-ProRule" id="PRU01161"/>
    </source>
</evidence>
<reference evidence="6 7" key="1">
    <citation type="submission" date="2016-10" db="EMBL/GenBank/DDBJ databases">
        <authorList>
            <person name="de Groot N.N."/>
        </authorList>
    </citation>
    <scope>NUCLEOTIDE SEQUENCE [LARGE SCALE GENOMIC DNA]</scope>
    <source>
        <strain evidence="6 7">DSM 12271</strain>
    </source>
</reference>
<feature type="active site" description="Nucleophile" evidence="4">
    <location>
        <position position="41"/>
    </location>
</feature>
<proteinExistence type="predicted"/>
<feature type="short sequence motif" description="DGA/G" evidence="4">
    <location>
        <begin position="184"/>
        <end position="186"/>
    </location>
</feature>
<dbReference type="SUPFAM" id="SSF52151">
    <property type="entry name" value="FabD/lysophospholipase-like"/>
    <property type="match status" value="1"/>
</dbReference>
<dbReference type="Pfam" id="PF01734">
    <property type="entry name" value="Patatin"/>
    <property type="match status" value="1"/>
</dbReference>
<evidence type="ECO:0000256" key="3">
    <source>
        <dbReference type="ARBA" id="ARBA00023098"/>
    </source>
</evidence>
<protein>
    <submittedName>
        <fullName evidence="6">NTE family protein</fullName>
    </submittedName>
</protein>
<feature type="short sequence motif" description="GXSXG" evidence="4">
    <location>
        <begin position="39"/>
        <end position="43"/>
    </location>
</feature>